<dbReference type="AlphaFoldDB" id="I7LE66"/>
<reference evidence="1 2" key="1">
    <citation type="submission" date="2012-06" db="EMBL/GenBank/DDBJ databases">
        <title>Draft Genome Sequence of Lactobacillus pasteurii CRBIP 24.76T.</title>
        <authorList>
            <person name="Cousin S."/>
            <person name="Bouchier C."/>
            <person name="Loux V."/>
            <person name="Ma L."/>
            <person name="Creno S."/>
            <person name="Bizet C."/>
            <person name="Clermont D."/>
        </authorList>
    </citation>
    <scope>NUCLEOTIDE SEQUENCE [LARGE SCALE GENOMIC DNA]</scope>
    <source>
        <strain evidence="2">CRBIP 24.76T</strain>
    </source>
</reference>
<protein>
    <submittedName>
        <fullName evidence="1">Uncharacterized protein</fullName>
    </submittedName>
</protein>
<sequence length="84" mass="9431">MRYEANLMAQKIQGREEGEIKGRIIGRAEGRAEGLTNLILGFGESGLSDEIIFSQAKKRYGKYFTDEQIKQFMNEAKGTALQEA</sequence>
<dbReference type="STRING" id="1423790.BN53_05395"/>
<evidence type="ECO:0000313" key="1">
    <source>
        <dbReference type="EMBL" id="CCI85523.1"/>
    </source>
</evidence>
<name>I7LE66_9LACO</name>
<organism evidence="1 2">
    <name type="scientific">Lactobacillus pasteurii DSM 23907 = CRBIP 24.76</name>
    <dbReference type="NCBI Taxonomy" id="1423790"/>
    <lineage>
        <taxon>Bacteria</taxon>
        <taxon>Bacillati</taxon>
        <taxon>Bacillota</taxon>
        <taxon>Bacilli</taxon>
        <taxon>Lactobacillales</taxon>
        <taxon>Lactobacillaceae</taxon>
        <taxon>Lactobacillus</taxon>
    </lineage>
</organism>
<gene>
    <name evidence="1" type="ORF">BN53_05395</name>
</gene>
<keyword evidence="2" id="KW-1185">Reference proteome</keyword>
<evidence type="ECO:0000313" key="2">
    <source>
        <dbReference type="Proteomes" id="UP000009311"/>
    </source>
</evidence>
<proteinExistence type="predicted"/>
<dbReference type="RefSeq" id="WP_009560075.1">
    <property type="nucleotide sequence ID" value="NZ_AYZN01000005.1"/>
</dbReference>
<accession>I7LE66</accession>
<dbReference type="Proteomes" id="UP000009311">
    <property type="component" value="Unassembled WGS sequence"/>
</dbReference>
<comment type="caution">
    <text evidence="1">The sequence shown here is derived from an EMBL/GenBank/DDBJ whole genome shotgun (WGS) entry which is preliminary data.</text>
</comment>
<dbReference type="EMBL" id="CAKD01000022">
    <property type="protein sequence ID" value="CCI85523.1"/>
    <property type="molecule type" value="Genomic_DNA"/>
</dbReference>